<keyword evidence="1" id="KW-0472">Membrane</keyword>
<keyword evidence="4" id="KW-1185">Reference proteome</keyword>
<keyword evidence="1" id="KW-0812">Transmembrane</keyword>
<dbReference type="Proteomes" id="UP001323798">
    <property type="component" value="Chromosome"/>
</dbReference>
<feature type="transmembrane region" description="Helical" evidence="1">
    <location>
        <begin position="637"/>
        <end position="657"/>
    </location>
</feature>
<protein>
    <submittedName>
        <fullName evidence="3">DUF3488 and transglutaminase-like domain-containing protein</fullName>
    </submittedName>
</protein>
<sequence>MSTPEQSRIRSLSQWRPRPGDLVLAGGTLAALFAAMVPLARVITLSWWVLAALVVAALVFATGVVMRGLRVPAVGVTVAEAVVWIAAVTALFFSGTAILLIIPTRSTVDAAMAAVQSALDDVQYGSAPLEPRVGLSVVIAALTGLLAIVFDHVVLTARMPLLASVGFIALSLAPSIAVPGDFDPAAFVLLAICILFLIRTDTQLRREQVDAGIPRRVPYITAAPADTRGGAPAPARSSTSAMAAGIGAIALVVALIITPLLPQPAARAGYGGATVSIDPSLRLGNDLRRPIDTAVLQVHTSGVSAPYLRVATLSDFSGADWQPDTGPASPVIRSSSFPKVDVDRGIALTKTTTRVDIINLTSRWLPVPYPVTAVANLGAEWAVMRDNRTIVGSVDTSAGQSYEITTQVPSPTSEQIRASSATIVNGAQAGSPLTASVPRSVPVDIAKLAHDVTSGAATDYDALLDLQNWFRGPDFTYSLLAPRAGGFDDSGVKSIEAFLQKKEGYCIHFASAFALMARLLGMHSRVVVGYLPGTASSQVGADPNLYTVMSSELHAWPEVFFQGIGWVPFDPTKGLGVPTAFAAAAAPGSPVTSGNAPTTSARTPTPIRNEAGNKLDVTNGNSAAAAAAAAAANPAPWIGAFLALLVAAGVPSVIGVLRRRRLLAAAREENAAAAWTYVQEAAIDVGLSVPAAESPRSFAGRLSAEHPVPLDSIGLLLAAIERASYGRGGLRGYWQGDAMPDAAASVRTALLASVPARTRWRAVLLPRSLFVRPGSVYAGASGSSGAAAAR</sequence>
<dbReference type="EMBL" id="CP139368">
    <property type="protein sequence ID" value="WPR88915.1"/>
    <property type="molecule type" value="Genomic_DNA"/>
</dbReference>
<dbReference type="RefSeq" id="WP_320941632.1">
    <property type="nucleotide sequence ID" value="NZ_BAABEU010000005.1"/>
</dbReference>
<dbReference type="InterPro" id="IPR021878">
    <property type="entry name" value="TgpA_N"/>
</dbReference>
<evidence type="ECO:0000259" key="2">
    <source>
        <dbReference type="SMART" id="SM00460"/>
    </source>
</evidence>
<dbReference type="SMART" id="SM00460">
    <property type="entry name" value="TGc"/>
    <property type="match status" value="1"/>
</dbReference>
<dbReference type="Gene3D" id="3.10.620.30">
    <property type="match status" value="1"/>
</dbReference>
<proteinExistence type="predicted"/>
<feature type="transmembrane region" description="Helical" evidence="1">
    <location>
        <begin position="133"/>
        <end position="154"/>
    </location>
</feature>
<feature type="transmembrane region" description="Helical" evidence="1">
    <location>
        <begin position="45"/>
        <end position="69"/>
    </location>
</feature>
<dbReference type="SUPFAM" id="SSF54001">
    <property type="entry name" value="Cysteine proteinases"/>
    <property type="match status" value="1"/>
</dbReference>
<evidence type="ECO:0000256" key="1">
    <source>
        <dbReference type="SAM" id="Phobius"/>
    </source>
</evidence>
<feature type="transmembrane region" description="Helical" evidence="1">
    <location>
        <begin position="161"/>
        <end position="178"/>
    </location>
</feature>
<dbReference type="InterPro" id="IPR038765">
    <property type="entry name" value="Papain-like_cys_pep_sf"/>
</dbReference>
<dbReference type="InterPro" id="IPR052901">
    <property type="entry name" value="Bact_TGase-like"/>
</dbReference>
<feature type="transmembrane region" description="Helical" evidence="1">
    <location>
        <begin position="81"/>
        <end position="102"/>
    </location>
</feature>
<dbReference type="Pfam" id="PF01841">
    <property type="entry name" value="Transglut_core"/>
    <property type="match status" value="1"/>
</dbReference>
<feature type="transmembrane region" description="Helical" evidence="1">
    <location>
        <begin position="241"/>
        <end position="261"/>
    </location>
</feature>
<dbReference type="PANTHER" id="PTHR42736:SF1">
    <property type="entry name" value="PROTEIN-GLUTAMINE GAMMA-GLUTAMYLTRANSFERASE"/>
    <property type="match status" value="1"/>
</dbReference>
<reference evidence="3 4" key="1">
    <citation type="submission" date="2023-11" db="EMBL/GenBank/DDBJ databases">
        <title>Genome sequence of Microbacterium rhizosphaerae KACC 19337.</title>
        <authorList>
            <person name="Choi H."/>
            <person name="Kim S."/>
            <person name="Kim Y."/>
            <person name="Kwon S.-W."/>
            <person name="Heo J."/>
        </authorList>
    </citation>
    <scope>NUCLEOTIDE SEQUENCE [LARGE SCALE GENOMIC DNA]</scope>
    <source>
        <strain evidence="3 4">KACC 19337</strain>
    </source>
</reference>
<name>A0ABZ0SJC0_9MICO</name>
<feature type="transmembrane region" description="Helical" evidence="1">
    <location>
        <begin position="21"/>
        <end position="39"/>
    </location>
</feature>
<evidence type="ECO:0000313" key="4">
    <source>
        <dbReference type="Proteomes" id="UP001323798"/>
    </source>
</evidence>
<dbReference type="PANTHER" id="PTHR42736">
    <property type="entry name" value="PROTEIN-GLUTAMINE GAMMA-GLUTAMYLTRANSFERASE"/>
    <property type="match status" value="1"/>
</dbReference>
<dbReference type="Pfam" id="PF11992">
    <property type="entry name" value="TgpA_N"/>
    <property type="match status" value="1"/>
</dbReference>
<keyword evidence="1" id="KW-1133">Transmembrane helix</keyword>
<gene>
    <name evidence="3" type="ORF">SM116_14260</name>
</gene>
<organism evidence="3 4">
    <name type="scientific">Microbacterium rhizosphaerae</name>
    <dbReference type="NCBI Taxonomy" id="1678237"/>
    <lineage>
        <taxon>Bacteria</taxon>
        <taxon>Bacillati</taxon>
        <taxon>Actinomycetota</taxon>
        <taxon>Actinomycetes</taxon>
        <taxon>Micrococcales</taxon>
        <taxon>Microbacteriaceae</taxon>
        <taxon>Microbacterium</taxon>
    </lineage>
</organism>
<feature type="domain" description="Transglutaminase-like" evidence="2">
    <location>
        <begin position="498"/>
        <end position="573"/>
    </location>
</feature>
<evidence type="ECO:0000313" key="3">
    <source>
        <dbReference type="EMBL" id="WPR88915.1"/>
    </source>
</evidence>
<feature type="transmembrane region" description="Helical" evidence="1">
    <location>
        <begin position="184"/>
        <end position="200"/>
    </location>
</feature>
<dbReference type="InterPro" id="IPR002931">
    <property type="entry name" value="Transglutaminase-like"/>
</dbReference>
<accession>A0ABZ0SJC0</accession>